<accession>A0A5J4QEF2</accession>
<comment type="caution">
    <text evidence="2">The sequence shown here is derived from an EMBL/GenBank/DDBJ whole genome shotgun (WGS) entry which is preliminary data.</text>
</comment>
<dbReference type="CDD" id="cd19097">
    <property type="entry name" value="AKR_unchar"/>
    <property type="match status" value="1"/>
</dbReference>
<organism evidence="2">
    <name type="scientific">termite gut metagenome</name>
    <dbReference type="NCBI Taxonomy" id="433724"/>
    <lineage>
        <taxon>unclassified sequences</taxon>
        <taxon>metagenomes</taxon>
        <taxon>organismal metagenomes</taxon>
    </lineage>
</organism>
<protein>
    <recommendedName>
        <fullName evidence="1">NADP-dependent oxidoreductase domain-containing protein</fullName>
    </recommendedName>
</protein>
<feature type="domain" description="NADP-dependent oxidoreductase" evidence="1">
    <location>
        <begin position="6"/>
        <end position="261"/>
    </location>
</feature>
<dbReference type="PANTHER" id="PTHR43312:SF1">
    <property type="entry name" value="NADP-DEPENDENT OXIDOREDUCTASE DOMAIN-CONTAINING PROTEIN"/>
    <property type="match status" value="1"/>
</dbReference>
<dbReference type="InterPro" id="IPR053135">
    <property type="entry name" value="AKR2_Oxidoreductase"/>
</dbReference>
<dbReference type="InterPro" id="IPR036812">
    <property type="entry name" value="NAD(P)_OxRdtase_dom_sf"/>
</dbReference>
<dbReference type="SUPFAM" id="SSF51430">
    <property type="entry name" value="NAD(P)-linked oxidoreductase"/>
    <property type="match status" value="1"/>
</dbReference>
<dbReference type="PANTHER" id="PTHR43312">
    <property type="entry name" value="D-THREO-ALDOSE 1-DEHYDROGENASE"/>
    <property type="match status" value="1"/>
</dbReference>
<dbReference type="EMBL" id="SNRY01003599">
    <property type="protein sequence ID" value="KAA6320406.1"/>
    <property type="molecule type" value="Genomic_DNA"/>
</dbReference>
<evidence type="ECO:0000313" key="2">
    <source>
        <dbReference type="EMBL" id="KAA6320406.1"/>
    </source>
</evidence>
<dbReference type="AlphaFoldDB" id="A0A5J4QEF2"/>
<dbReference type="Pfam" id="PF00248">
    <property type="entry name" value="Aldo_ket_red"/>
    <property type="match status" value="1"/>
</dbReference>
<evidence type="ECO:0000259" key="1">
    <source>
        <dbReference type="Pfam" id="PF00248"/>
    </source>
</evidence>
<reference evidence="2" key="1">
    <citation type="submission" date="2019-03" db="EMBL/GenBank/DDBJ databases">
        <title>Single cell metagenomics reveals metabolic interactions within the superorganism composed of flagellate Streblomastix strix and complex community of Bacteroidetes bacteria on its surface.</title>
        <authorList>
            <person name="Treitli S.C."/>
            <person name="Kolisko M."/>
            <person name="Husnik F."/>
            <person name="Keeling P."/>
            <person name="Hampl V."/>
        </authorList>
    </citation>
    <scope>NUCLEOTIDE SEQUENCE</scope>
    <source>
        <strain evidence="2">STM</strain>
    </source>
</reference>
<proteinExistence type="predicted"/>
<name>A0A5J4QEF2_9ZZZZ</name>
<gene>
    <name evidence="2" type="ORF">EZS27_029822</name>
</gene>
<dbReference type="InterPro" id="IPR023210">
    <property type="entry name" value="NADP_OxRdtase_dom"/>
</dbReference>
<sequence>MLRTNKIVIGTVQFGLNYGINNTVGRVLFDEAKEILTTCKNYGINMIDTSHAYGDSESILGKIADANFQIISKYPYLSQSVQTIFHKSLTQLNRDKIYGYLIHHFDSFKENLSLWEDMINLKENNLVEKIGFSIYETEELEYLFDKDIKFDLIQFPYNLFDSSFNPYLEELKKRNIEIHVRSIFLQGLFFKNPNELPRKLLPMAPYLVEMASFCKKKNISIEELALNSVIHNKNIDGVLIGVDNVKQLIKNINSIWKEIPIEIKSYAESIHMKEKVEIKELLNPKNWN</sequence>
<dbReference type="Gene3D" id="3.20.20.100">
    <property type="entry name" value="NADP-dependent oxidoreductase domain"/>
    <property type="match status" value="1"/>
</dbReference>